<dbReference type="AlphaFoldDB" id="A0A699K1J8"/>
<evidence type="ECO:0000313" key="1">
    <source>
        <dbReference type="EMBL" id="GFA64227.1"/>
    </source>
</evidence>
<proteinExistence type="predicted"/>
<comment type="caution">
    <text evidence="1">The sequence shown here is derived from an EMBL/GenBank/DDBJ whole genome shotgun (WGS) entry which is preliminary data.</text>
</comment>
<name>A0A699K1J8_TANCI</name>
<gene>
    <name evidence="1" type="ORF">Tci_636199</name>
</gene>
<organism evidence="1">
    <name type="scientific">Tanacetum cinerariifolium</name>
    <name type="common">Dalmatian daisy</name>
    <name type="synonym">Chrysanthemum cinerariifolium</name>
    <dbReference type="NCBI Taxonomy" id="118510"/>
    <lineage>
        <taxon>Eukaryota</taxon>
        <taxon>Viridiplantae</taxon>
        <taxon>Streptophyta</taxon>
        <taxon>Embryophyta</taxon>
        <taxon>Tracheophyta</taxon>
        <taxon>Spermatophyta</taxon>
        <taxon>Magnoliopsida</taxon>
        <taxon>eudicotyledons</taxon>
        <taxon>Gunneridae</taxon>
        <taxon>Pentapetalae</taxon>
        <taxon>asterids</taxon>
        <taxon>campanulids</taxon>
        <taxon>Asterales</taxon>
        <taxon>Asteraceae</taxon>
        <taxon>Asteroideae</taxon>
        <taxon>Anthemideae</taxon>
        <taxon>Anthemidinae</taxon>
        <taxon>Tanacetum</taxon>
    </lineage>
</organism>
<dbReference type="EMBL" id="BKCJ010460539">
    <property type="protein sequence ID" value="GFA64227.1"/>
    <property type="molecule type" value="Genomic_DNA"/>
</dbReference>
<reference evidence="1" key="1">
    <citation type="journal article" date="2019" name="Sci. Rep.">
        <title>Draft genome of Tanacetum cinerariifolium, the natural source of mosquito coil.</title>
        <authorList>
            <person name="Yamashiro T."/>
            <person name="Shiraishi A."/>
            <person name="Satake H."/>
            <person name="Nakayama K."/>
        </authorList>
    </citation>
    <scope>NUCLEOTIDE SEQUENCE</scope>
</reference>
<sequence>CGDGGSEWRLKWCAGCGDGSDEGVVGVEWWRRRGDGDGGDDDDEMRMVVCGCGWR</sequence>
<feature type="non-terminal residue" evidence="1">
    <location>
        <position position="1"/>
    </location>
</feature>
<protein>
    <submittedName>
        <fullName evidence="1">Uncharacterized protein</fullName>
    </submittedName>
</protein>
<accession>A0A699K1J8</accession>